<evidence type="ECO:0000313" key="3">
    <source>
        <dbReference type="EMBL" id="MBG6139306.1"/>
    </source>
</evidence>
<comment type="caution">
    <text evidence="3">The sequence shown here is derived from an EMBL/GenBank/DDBJ whole genome shotgun (WGS) entry which is preliminary data.</text>
</comment>
<dbReference type="SUPFAM" id="SSF53335">
    <property type="entry name" value="S-adenosyl-L-methionine-dependent methyltransferases"/>
    <property type="match status" value="1"/>
</dbReference>
<keyword evidence="3" id="KW-0489">Methyltransferase</keyword>
<keyword evidence="3" id="KW-0808">Transferase</keyword>
<dbReference type="PANTHER" id="PTHR42912">
    <property type="entry name" value="METHYLTRANSFERASE"/>
    <property type="match status" value="1"/>
</dbReference>
<reference evidence="3" key="1">
    <citation type="submission" date="2020-11" db="EMBL/GenBank/DDBJ databases">
        <title>Sequencing the genomes of 1000 actinobacteria strains.</title>
        <authorList>
            <person name="Klenk H.-P."/>
        </authorList>
    </citation>
    <scope>NUCLEOTIDE SEQUENCE</scope>
    <source>
        <strain evidence="3">DSM 45356</strain>
    </source>
</reference>
<keyword evidence="4" id="KW-1185">Reference proteome</keyword>
<evidence type="ECO:0000259" key="2">
    <source>
        <dbReference type="Pfam" id="PF08241"/>
    </source>
</evidence>
<dbReference type="EMBL" id="JADOUF010000001">
    <property type="protein sequence ID" value="MBG6139306.1"/>
    <property type="molecule type" value="Genomic_DNA"/>
</dbReference>
<dbReference type="InterPro" id="IPR050508">
    <property type="entry name" value="Methyltransf_Superfamily"/>
</dbReference>
<feature type="region of interest" description="Disordered" evidence="1">
    <location>
        <begin position="193"/>
        <end position="220"/>
    </location>
</feature>
<gene>
    <name evidence="3" type="ORF">IW245_005500</name>
</gene>
<dbReference type="InterPro" id="IPR013216">
    <property type="entry name" value="Methyltransf_11"/>
</dbReference>
<dbReference type="CDD" id="cd02440">
    <property type="entry name" value="AdoMet_MTases"/>
    <property type="match status" value="1"/>
</dbReference>
<dbReference type="Pfam" id="PF08241">
    <property type="entry name" value="Methyltransf_11"/>
    <property type="match status" value="1"/>
</dbReference>
<sequence length="220" mass="23439">MTGPSYDKVAARYLDEFGDELAGKPLDRGLLLALLELAGPGPVADLGAGPGHIADYLRGHGADVFGLDLSPVMCAVGARRYKLPMLAGELTRLPLRTGSLGALTALYTVIHLYAEDRARAYGEFARVLRPGGFALISFHVSDAGHLAGESHTMDTWWGEAVDLTFRFLDPSAEQASLERAGLEIVTTLERAPLDPAEHPSQRAYLLARKPVTSSGSSAPS</sequence>
<proteinExistence type="predicted"/>
<dbReference type="GO" id="GO:0032259">
    <property type="term" value="P:methylation"/>
    <property type="evidence" value="ECO:0007669"/>
    <property type="project" value="UniProtKB-KW"/>
</dbReference>
<evidence type="ECO:0000313" key="4">
    <source>
        <dbReference type="Proteomes" id="UP000622552"/>
    </source>
</evidence>
<accession>A0A8J7GWT9</accession>
<dbReference type="GO" id="GO:0008757">
    <property type="term" value="F:S-adenosylmethionine-dependent methyltransferase activity"/>
    <property type="evidence" value="ECO:0007669"/>
    <property type="project" value="InterPro"/>
</dbReference>
<dbReference type="RefSeq" id="WP_197005975.1">
    <property type="nucleotide sequence ID" value="NZ_BONS01000012.1"/>
</dbReference>
<organism evidence="3 4">
    <name type="scientific">Longispora fulva</name>
    <dbReference type="NCBI Taxonomy" id="619741"/>
    <lineage>
        <taxon>Bacteria</taxon>
        <taxon>Bacillati</taxon>
        <taxon>Actinomycetota</taxon>
        <taxon>Actinomycetes</taxon>
        <taxon>Micromonosporales</taxon>
        <taxon>Micromonosporaceae</taxon>
        <taxon>Longispora</taxon>
    </lineage>
</organism>
<feature type="compositionally biased region" description="Polar residues" evidence="1">
    <location>
        <begin position="211"/>
        <end position="220"/>
    </location>
</feature>
<name>A0A8J7GWT9_9ACTN</name>
<dbReference type="Gene3D" id="3.40.50.150">
    <property type="entry name" value="Vaccinia Virus protein VP39"/>
    <property type="match status" value="1"/>
</dbReference>
<protein>
    <submittedName>
        <fullName evidence="3">SAM-dependent methyltransferase</fullName>
    </submittedName>
</protein>
<dbReference type="InterPro" id="IPR029063">
    <property type="entry name" value="SAM-dependent_MTases_sf"/>
</dbReference>
<dbReference type="Proteomes" id="UP000622552">
    <property type="component" value="Unassembled WGS sequence"/>
</dbReference>
<feature type="domain" description="Methyltransferase type 11" evidence="2">
    <location>
        <begin position="45"/>
        <end position="136"/>
    </location>
</feature>
<evidence type="ECO:0000256" key="1">
    <source>
        <dbReference type="SAM" id="MobiDB-lite"/>
    </source>
</evidence>
<dbReference type="AlphaFoldDB" id="A0A8J7GWT9"/>